<organism evidence="3 4">
    <name type="scientific">Fischerella major NIES-592</name>
    <dbReference type="NCBI Taxonomy" id="210994"/>
    <lineage>
        <taxon>Bacteria</taxon>
        <taxon>Bacillati</taxon>
        <taxon>Cyanobacteriota</taxon>
        <taxon>Cyanophyceae</taxon>
        <taxon>Nostocales</taxon>
        <taxon>Hapalosiphonaceae</taxon>
        <taxon>Fischerella</taxon>
    </lineage>
</organism>
<sequence length="492" mass="53896">MSDLIFTPAYELAQMIRDRVVSSLEVVDAHLGQIAKHNSQLNAICTLDEDRARQRAKLADEALARGENWGILHGVPITIKDSFETVGLRTTAGYIPLKDYIPKQDATAVARLRTAGSVILGKTNMAELAGDYQSTNSLFPRVNNPWNLDYTPGGSSGGSAAAVAAGLSPLDLGNDIAGSVRQPAHFCGVYALKPTDRRISGAGQIPEVPGMPLCIRQMMTVGCFARSLEDLRLCFALIAGADLRRPDVPPVPLDTPSGKPLQNLKIAWIDEWAEVPVAGEIRAAMSAIAQTLSQVGVQIERWHPQGFDLAKILNLYGRMAAYLNIYAQPVDKYNVRRSLQQIFRTATQGDKSLRKLGDFSRLLPELLNPSLKGYFETLTERDRFITQIDEALEPWDVWLTPVAATYAFTHRPAWSAVDIDGKSYPHAVANGAYTMPFNLSGHPAVVIPIGQSKNGVPIGMQIVGKRWREMELLAIAQEINQVVGDFRRPAGY</sequence>
<protein>
    <submittedName>
        <fullName evidence="3">Amidase</fullName>
    </submittedName>
</protein>
<feature type="domain" description="Amidase" evidence="2">
    <location>
        <begin position="25"/>
        <end position="473"/>
    </location>
</feature>
<dbReference type="GO" id="GO:0003824">
    <property type="term" value="F:catalytic activity"/>
    <property type="evidence" value="ECO:0007669"/>
    <property type="project" value="InterPro"/>
</dbReference>
<reference evidence="3 4" key="1">
    <citation type="submission" date="2016-11" db="EMBL/GenBank/DDBJ databases">
        <title>Draft Genome Sequences of Nine Cyanobacterial Strains from Diverse Habitats.</title>
        <authorList>
            <person name="Zhu T."/>
            <person name="Hou S."/>
            <person name="Lu X."/>
            <person name="Hess W.R."/>
        </authorList>
    </citation>
    <scope>NUCLEOTIDE SEQUENCE [LARGE SCALE GENOMIC DNA]</scope>
    <source>
        <strain evidence="3 4">NIES-592</strain>
    </source>
</reference>
<evidence type="ECO:0000256" key="1">
    <source>
        <dbReference type="ARBA" id="ARBA00009199"/>
    </source>
</evidence>
<comment type="caution">
    <text evidence="3">The sequence shown here is derived from an EMBL/GenBank/DDBJ whole genome shotgun (WGS) entry which is preliminary data.</text>
</comment>
<evidence type="ECO:0000313" key="4">
    <source>
        <dbReference type="Proteomes" id="UP000186391"/>
    </source>
</evidence>
<dbReference type="Proteomes" id="UP000186391">
    <property type="component" value="Unassembled WGS sequence"/>
</dbReference>
<comment type="similarity">
    <text evidence="1">Belongs to the amidase family.</text>
</comment>
<dbReference type="RefSeq" id="WP_073555978.1">
    <property type="nucleotide sequence ID" value="NZ_MRCA01000006.1"/>
</dbReference>
<proteinExistence type="inferred from homology"/>
<name>A0A1U7GYP7_9CYAN</name>
<dbReference type="AlphaFoldDB" id="A0A1U7GYP7"/>
<dbReference type="InterPro" id="IPR023631">
    <property type="entry name" value="Amidase_dom"/>
</dbReference>
<gene>
    <name evidence="3" type="ORF">NIES592_13180</name>
</gene>
<accession>A0A1U7GYP7</accession>
<dbReference type="InterPro" id="IPR036928">
    <property type="entry name" value="AS_sf"/>
</dbReference>
<keyword evidence="4" id="KW-1185">Reference proteome</keyword>
<dbReference type="PANTHER" id="PTHR11895:SF7">
    <property type="entry name" value="GLUTAMYL-TRNA(GLN) AMIDOTRANSFERASE SUBUNIT A, MITOCHONDRIAL"/>
    <property type="match status" value="1"/>
</dbReference>
<evidence type="ECO:0000313" key="3">
    <source>
        <dbReference type="EMBL" id="OKH13576.1"/>
    </source>
</evidence>
<dbReference type="PANTHER" id="PTHR11895">
    <property type="entry name" value="TRANSAMIDASE"/>
    <property type="match status" value="1"/>
</dbReference>
<dbReference type="PIRSF" id="PIRSF001221">
    <property type="entry name" value="Amidase_fungi"/>
    <property type="match status" value="1"/>
</dbReference>
<dbReference type="Gene3D" id="3.90.1300.10">
    <property type="entry name" value="Amidase signature (AS) domain"/>
    <property type="match status" value="1"/>
</dbReference>
<dbReference type="OrthoDB" id="9811471at2"/>
<dbReference type="SUPFAM" id="SSF75304">
    <property type="entry name" value="Amidase signature (AS) enzymes"/>
    <property type="match status" value="1"/>
</dbReference>
<dbReference type="Pfam" id="PF01425">
    <property type="entry name" value="Amidase"/>
    <property type="match status" value="1"/>
</dbReference>
<evidence type="ECO:0000259" key="2">
    <source>
        <dbReference type="Pfam" id="PF01425"/>
    </source>
</evidence>
<dbReference type="EMBL" id="MRCA01000006">
    <property type="protein sequence ID" value="OKH13576.1"/>
    <property type="molecule type" value="Genomic_DNA"/>
</dbReference>
<dbReference type="InterPro" id="IPR000120">
    <property type="entry name" value="Amidase"/>
</dbReference>